<name>B4QW77_DROSI</name>
<evidence type="ECO:0000313" key="2">
    <source>
        <dbReference type="EMBL" id="EDX11676.1"/>
    </source>
</evidence>
<feature type="region of interest" description="Disordered" evidence="1">
    <location>
        <begin position="1"/>
        <end position="30"/>
    </location>
</feature>
<evidence type="ECO:0000256" key="1">
    <source>
        <dbReference type="SAM" id="MobiDB-lite"/>
    </source>
</evidence>
<dbReference type="HOGENOM" id="CLU_2361976_0_0_1"/>
<keyword evidence="3" id="KW-1185">Reference proteome</keyword>
<dbReference type="EMBL" id="CM000364">
    <property type="protein sequence ID" value="EDX11676.1"/>
    <property type="molecule type" value="Genomic_DNA"/>
</dbReference>
<protein>
    <submittedName>
        <fullName evidence="2">GD19762</fullName>
    </submittedName>
</protein>
<proteinExistence type="predicted"/>
<accession>B4QW77</accession>
<dbReference type="Proteomes" id="UP000000304">
    <property type="component" value="Chromosome 3R"/>
</dbReference>
<dbReference type="AlphaFoldDB" id="B4QW77"/>
<feature type="compositionally biased region" description="Gly residues" evidence="1">
    <location>
        <begin position="15"/>
        <end position="29"/>
    </location>
</feature>
<organism evidence="2 3">
    <name type="scientific">Drosophila simulans</name>
    <name type="common">Fruit fly</name>
    <dbReference type="NCBI Taxonomy" id="7240"/>
    <lineage>
        <taxon>Eukaryota</taxon>
        <taxon>Metazoa</taxon>
        <taxon>Ecdysozoa</taxon>
        <taxon>Arthropoda</taxon>
        <taxon>Hexapoda</taxon>
        <taxon>Insecta</taxon>
        <taxon>Pterygota</taxon>
        <taxon>Neoptera</taxon>
        <taxon>Endopterygota</taxon>
        <taxon>Diptera</taxon>
        <taxon>Brachycera</taxon>
        <taxon>Muscomorpha</taxon>
        <taxon>Ephydroidea</taxon>
        <taxon>Drosophilidae</taxon>
        <taxon>Drosophila</taxon>
        <taxon>Sophophora</taxon>
    </lineage>
</organism>
<sequence length="96" mass="10039">MPSPSGMSWRQAERGAGGAPGGRGAGILAGSGRSPGTASILLAFLAAVSFRGMRALAAPSSEVRCYRDYMAKVPRCQDAKMPRCQDHGRPKMASRS</sequence>
<gene>
    <name evidence="2" type="primary">Dsim\GD19762</name>
    <name evidence="2" type="ORF">Dsim_GD19762</name>
</gene>
<evidence type="ECO:0000313" key="3">
    <source>
        <dbReference type="Proteomes" id="UP000000304"/>
    </source>
</evidence>
<reference evidence="2 3" key="1">
    <citation type="journal article" date="2007" name="Nature">
        <title>Evolution of genes and genomes on the Drosophila phylogeny.</title>
        <authorList>
            <consortium name="Drosophila 12 Genomes Consortium"/>
            <person name="Clark A.G."/>
            <person name="Eisen M.B."/>
            <person name="Smith D.R."/>
            <person name="Bergman C.M."/>
            <person name="Oliver B."/>
            <person name="Markow T.A."/>
            <person name="Kaufman T.C."/>
            <person name="Kellis M."/>
            <person name="Gelbart W."/>
            <person name="Iyer V.N."/>
            <person name="Pollard D.A."/>
            <person name="Sackton T.B."/>
            <person name="Larracuente A.M."/>
            <person name="Singh N.D."/>
            <person name="Abad J.P."/>
            <person name="Abt D.N."/>
            <person name="Adryan B."/>
            <person name="Aguade M."/>
            <person name="Akashi H."/>
            <person name="Anderson W.W."/>
            <person name="Aquadro C.F."/>
            <person name="Ardell D.H."/>
            <person name="Arguello R."/>
            <person name="Artieri C.G."/>
            <person name="Barbash D.A."/>
            <person name="Barker D."/>
            <person name="Barsanti P."/>
            <person name="Batterham P."/>
            <person name="Batzoglou S."/>
            <person name="Begun D."/>
            <person name="Bhutkar A."/>
            <person name="Blanco E."/>
            <person name="Bosak S.A."/>
            <person name="Bradley R.K."/>
            <person name="Brand A.D."/>
            <person name="Brent M.R."/>
            <person name="Brooks A.N."/>
            <person name="Brown R.H."/>
            <person name="Butlin R.K."/>
            <person name="Caggese C."/>
            <person name="Calvi B.R."/>
            <person name="Bernardo de Carvalho A."/>
            <person name="Caspi A."/>
            <person name="Castrezana S."/>
            <person name="Celniker S.E."/>
            <person name="Chang J.L."/>
            <person name="Chapple C."/>
            <person name="Chatterji S."/>
            <person name="Chinwalla A."/>
            <person name="Civetta A."/>
            <person name="Clifton S.W."/>
            <person name="Comeron J.M."/>
            <person name="Costello J.C."/>
            <person name="Coyne J.A."/>
            <person name="Daub J."/>
            <person name="David R.G."/>
            <person name="Delcher A.L."/>
            <person name="Delehaunty K."/>
            <person name="Do C.B."/>
            <person name="Ebling H."/>
            <person name="Edwards K."/>
            <person name="Eickbush T."/>
            <person name="Evans J.D."/>
            <person name="Filipski A."/>
            <person name="Findeiss S."/>
            <person name="Freyhult E."/>
            <person name="Fulton L."/>
            <person name="Fulton R."/>
            <person name="Garcia A.C."/>
            <person name="Gardiner A."/>
            <person name="Garfield D.A."/>
            <person name="Garvin B.E."/>
            <person name="Gibson G."/>
            <person name="Gilbert D."/>
            <person name="Gnerre S."/>
            <person name="Godfrey J."/>
            <person name="Good R."/>
            <person name="Gotea V."/>
            <person name="Gravely B."/>
            <person name="Greenberg A.J."/>
            <person name="Griffiths-Jones S."/>
            <person name="Gross S."/>
            <person name="Guigo R."/>
            <person name="Gustafson E.A."/>
            <person name="Haerty W."/>
            <person name="Hahn M.W."/>
            <person name="Halligan D.L."/>
            <person name="Halpern A.L."/>
            <person name="Halter G.M."/>
            <person name="Han M.V."/>
            <person name="Heger A."/>
            <person name="Hillier L."/>
            <person name="Hinrichs A.S."/>
            <person name="Holmes I."/>
            <person name="Hoskins R.A."/>
            <person name="Hubisz M.J."/>
            <person name="Hultmark D."/>
            <person name="Huntley M.A."/>
            <person name="Jaffe D.B."/>
            <person name="Jagadeeshan S."/>
            <person name="Jeck W.R."/>
            <person name="Johnson J."/>
            <person name="Jones C.D."/>
            <person name="Jordan W.C."/>
            <person name="Karpen G.H."/>
            <person name="Kataoka E."/>
            <person name="Keightley P.D."/>
            <person name="Kheradpour P."/>
            <person name="Kirkness E.F."/>
            <person name="Koerich L.B."/>
            <person name="Kristiansen K."/>
            <person name="Kudrna D."/>
            <person name="Kulathinal R.J."/>
            <person name="Kumar S."/>
            <person name="Kwok R."/>
            <person name="Lander E."/>
            <person name="Langley C.H."/>
            <person name="Lapoint R."/>
            <person name="Lazzaro B.P."/>
            <person name="Lee S.J."/>
            <person name="Levesque L."/>
            <person name="Li R."/>
            <person name="Lin C.F."/>
            <person name="Lin M.F."/>
            <person name="Lindblad-Toh K."/>
            <person name="Llopart A."/>
            <person name="Long M."/>
            <person name="Low L."/>
            <person name="Lozovsky E."/>
            <person name="Lu J."/>
            <person name="Luo M."/>
            <person name="Machado C.A."/>
            <person name="Makalowski W."/>
            <person name="Marzo M."/>
            <person name="Matsuda M."/>
            <person name="Matzkin L."/>
            <person name="McAllister B."/>
            <person name="McBride C.S."/>
            <person name="McKernan B."/>
            <person name="McKernan K."/>
            <person name="Mendez-Lago M."/>
            <person name="Minx P."/>
            <person name="Mollenhauer M.U."/>
            <person name="Montooth K."/>
            <person name="Mount S.M."/>
            <person name="Mu X."/>
            <person name="Myers E."/>
            <person name="Negre B."/>
            <person name="Newfeld S."/>
            <person name="Nielsen R."/>
            <person name="Noor M.A."/>
            <person name="O'Grady P."/>
            <person name="Pachter L."/>
            <person name="Papaceit M."/>
            <person name="Parisi M.J."/>
            <person name="Parisi M."/>
            <person name="Parts L."/>
            <person name="Pedersen J.S."/>
            <person name="Pesole G."/>
            <person name="Phillippy A.M."/>
            <person name="Ponting C.P."/>
            <person name="Pop M."/>
            <person name="Porcelli D."/>
            <person name="Powell J.R."/>
            <person name="Prohaska S."/>
            <person name="Pruitt K."/>
            <person name="Puig M."/>
            <person name="Quesneville H."/>
            <person name="Ram K.R."/>
            <person name="Rand D."/>
            <person name="Rasmussen M.D."/>
            <person name="Reed L.K."/>
            <person name="Reenan R."/>
            <person name="Reily A."/>
            <person name="Remington K.A."/>
            <person name="Rieger T.T."/>
            <person name="Ritchie M.G."/>
            <person name="Robin C."/>
            <person name="Rogers Y.H."/>
            <person name="Rohde C."/>
            <person name="Rozas J."/>
            <person name="Rubenfield M.J."/>
            <person name="Ruiz A."/>
            <person name="Russo S."/>
            <person name="Salzberg S.L."/>
            <person name="Sanchez-Gracia A."/>
            <person name="Saranga D.J."/>
            <person name="Sato H."/>
            <person name="Schaeffer S.W."/>
            <person name="Schatz M.C."/>
            <person name="Schlenke T."/>
            <person name="Schwartz R."/>
            <person name="Segarra C."/>
            <person name="Singh R.S."/>
            <person name="Sirot L."/>
            <person name="Sirota M."/>
            <person name="Sisneros N.B."/>
            <person name="Smith C.D."/>
            <person name="Smith T.F."/>
            <person name="Spieth J."/>
            <person name="Stage D.E."/>
            <person name="Stark A."/>
            <person name="Stephan W."/>
            <person name="Strausberg R.L."/>
            <person name="Strempel S."/>
            <person name="Sturgill D."/>
            <person name="Sutton G."/>
            <person name="Sutton G.G."/>
            <person name="Tao W."/>
            <person name="Teichmann S."/>
            <person name="Tobari Y.N."/>
            <person name="Tomimura Y."/>
            <person name="Tsolas J.M."/>
            <person name="Valente V.L."/>
            <person name="Venter E."/>
            <person name="Venter J.C."/>
            <person name="Vicario S."/>
            <person name="Vieira F.G."/>
            <person name="Vilella A.J."/>
            <person name="Villasante A."/>
            <person name="Walenz B."/>
            <person name="Wang J."/>
            <person name="Wasserman M."/>
            <person name="Watts T."/>
            <person name="Wilson D."/>
            <person name="Wilson R.K."/>
            <person name="Wing R.A."/>
            <person name="Wolfner M.F."/>
            <person name="Wong A."/>
            <person name="Wong G.K."/>
            <person name="Wu C.I."/>
            <person name="Wu G."/>
            <person name="Yamamoto D."/>
            <person name="Yang H.P."/>
            <person name="Yang S.P."/>
            <person name="Yorke J.A."/>
            <person name="Yoshida K."/>
            <person name="Zdobnov E."/>
            <person name="Zhang P."/>
            <person name="Zhang Y."/>
            <person name="Zimin A.V."/>
            <person name="Baldwin J."/>
            <person name="Abdouelleil A."/>
            <person name="Abdulkadir J."/>
            <person name="Abebe A."/>
            <person name="Abera B."/>
            <person name="Abreu J."/>
            <person name="Acer S.C."/>
            <person name="Aftuck L."/>
            <person name="Alexander A."/>
            <person name="An P."/>
            <person name="Anderson E."/>
            <person name="Anderson S."/>
            <person name="Arachi H."/>
            <person name="Azer M."/>
            <person name="Bachantsang P."/>
            <person name="Barry A."/>
            <person name="Bayul T."/>
            <person name="Berlin A."/>
            <person name="Bessette D."/>
            <person name="Bloom T."/>
            <person name="Blye J."/>
            <person name="Boguslavskiy L."/>
            <person name="Bonnet C."/>
            <person name="Boukhgalter B."/>
            <person name="Bourzgui I."/>
            <person name="Brown A."/>
            <person name="Cahill P."/>
            <person name="Channer S."/>
            <person name="Cheshatsang Y."/>
            <person name="Chuda L."/>
            <person name="Citroen M."/>
            <person name="Collymore A."/>
            <person name="Cooke P."/>
            <person name="Costello M."/>
            <person name="D'Aco K."/>
            <person name="Daza R."/>
            <person name="De Haan G."/>
            <person name="DeGray S."/>
            <person name="DeMaso C."/>
            <person name="Dhargay N."/>
            <person name="Dooley K."/>
            <person name="Dooley E."/>
            <person name="Doricent M."/>
            <person name="Dorje P."/>
            <person name="Dorjee K."/>
            <person name="Dupes A."/>
            <person name="Elong R."/>
            <person name="Falk J."/>
            <person name="Farina A."/>
            <person name="Faro S."/>
            <person name="Ferguson D."/>
            <person name="Fisher S."/>
            <person name="Foley C.D."/>
            <person name="Franke A."/>
            <person name="Friedrich D."/>
            <person name="Gadbois L."/>
            <person name="Gearin G."/>
            <person name="Gearin C.R."/>
            <person name="Giannoukos G."/>
            <person name="Goode T."/>
            <person name="Graham J."/>
            <person name="Grandbois E."/>
            <person name="Grewal S."/>
            <person name="Gyaltsen K."/>
            <person name="Hafez N."/>
            <person name="Hagos B."/>
            <person name="Hall J."/>
            <person name="Henson C."/>
            <person name="Hollinger A."/>
            <person name="Honan T."/>
            <person name="Huard M.D."/>
            <person name="Hughes L."/>
            <person name="Hurhula B."/>
            <person name="Husby M.E."/>
            <person name="Kamat A."/>
            <person name="Kanga B."/>
            <person name="Kashin S."/>
            <person name="Khazanovich D."/>
            <person name="Kisner P."/>
            <person name="Lance K."/>
            <person name="Lara M."/>
            <person name="Lee W."/>
            <person name="Lennon N."/>
            <person name="Letendre F."/>
            <person name="LeVine R."/>
            <person name="Lipovsky A."/>
            <person name="Liu X."/>
            <person name="Liu J."/>
            <person name="Liu S."/>
            <person name="Lokyitsang T."/>
            <person name="Lokyitsang Y."/>
            <person name="Lubonja R."/>
            <person name="Lui A."/>
            <person name="MacDonald P."/>
            <person name="Magnisalis V."/>
            <person name="Maru K."/>
            <person name="Matthews C."/>
            <person name="McCusker W."/>
            <person name="McDonough S."/>
            <person name="Mehta T."/>
            <person name="Meldrim J."/>
            <person name="Meneus L."/>
            <person name="Mihai O."/>
            <person name="Mihalev A."/>
            <person name="Mihova T."/>
            <person name="Mittelman R."/>
            <person name="Mlenga V."/>
            <person name="Montmayeur A."/>
            <person name="Mulrain L."/>
            <person name="Navidi A."/>
            <person name="Naylor J."/>
            <person name="Negash T."/>
            <person name="Nguyen T."/>
            <person name="Nguyen N."/>
            <person name="Nicol R."/>
            <person name="Norbu C."/>
            <person name="Norbu N."/>
            <person name="Novod N."/>
            <person name="O'Neill B."/>
            <person name="Osman S."/>
            <person name="Markiewicz E."/>
            <person name="Oyono O.L."/>
            <person name="Patti C."/>
            <person name="Phunkhang P."/>
            <person name="Pierre F."/>
            <person name="Priest M."/>
            <person name="Raghuraman S."/>
            <person name="Rege F."/>
            <person name="Reyes R."/>
            <person name="Rise C."/>
            <person name="Rogov P."/>
            <person name="Ross K."/>
            <person name="Ryan E."/>
            <person name="Settipalli S."/>
            <person name="Shea T."/>
            <person name="Sherpa N."/>
            <person name="Shi L."/>
            <person name="Shih D."/>
            <person name="Sparrow T."/>
            <person name="Spaulding J."/>
            <person name="Stalker J."/>
            <person name="Stange-Thomann N."/>
            <person name="Stavropoulos S."/>
            <person name="Stone C."/>
            <person name="Strader C."/>
            <person name="Tesfaye S."/>
            <person name="Thomson T."/>
            <person name="Thoulutsang Y."/>
            <person name="Thoulutsang D."/>
            <person name="Topham K."/>
            <person name="Topping I."/>
            <person name="Tsamla T."/>
            <person name="Vassiliev H."/>
            <person name="Vo A."/>
            <person name="Wangchuk T."/>
            <person name="Wangdi T."/>
            <person name="Weiand M."/>
            <person name="Wilkinson J."/>
            <person name="Wilson A."/>
            <person name="Yadav S."/>
            <person name="Young G."/>
            <person name="Yu Q."/>
            <person name="Zembek L."/>
            <person name="Zhong D."/>
            <person name="Zimmer A."/>
            <person name="Zwirko Z."/>
            <person name="Jaffe D.B."/>
            <person name="Alvarez P."/>
            <person name="Brockman W."/>
            <person name="Butler J."/>
            <person name="Chin C."/>
            <person name="Gnerre S."/>
            <person name="Grabherr M."/>
            <person name="Kleber M."/>
            <person name="Mauceli E."/>
            <person name="MacCallum I."/>
        </authorList>
    </citation>
    <scope>NUCLEOTIDE SEQUENCE [LARGE SCALE GENOMIC DNA]</scope>
    <source>
        <strain evidence="3">white501</strain>
    </source>
</reference>